<evidence type="ECO:0000256" key="3">
    <source>
        <dbReference type="ARBA" id="ARBA00022741"/>
    </source>
</evidence>
<sequence length="464" mass="53260">MKDIEIRELFRNREEYAGKEIVVRGWVRGNRASNQFGFISLNDGTFFTPLQVVYEASKIANYDEISKARLAAGLMVKGVLELTPGAQQPFELKAAEIVVEADSMADYPLQKKRHTMEYLREIAHLRPRSNTFSAVFRVRSIVAYAIHKFFQERDYVYVHAPIITGSDAEGAGEMFKVTTLDLNNAPTNEDGSIDYSQDFFGKETNLTVSGQLEAEAMALAFRNVYTFGPTFRAENSNTARHASEFWMIEPEIAFADLADDMDVAEDMVKYIINYTLEHAPEEMEFFNKFVDKGLLERLHNIINSDFERVAYTEAVEMLKKADKDFRFPVEWGIDLQTEHERYLTEEVFKKPIFVIDYPKEIKAFYMRLNDDGKTVAACDLLVPGVGEIIGGSQREERLDVLEARMDEIGMNRESYDWYVDLRRYGGVKHAGYGLGFERMIMYLTGMSNIRDVVPFPRTPKNAEF</sequence>
<dbReference type="RefSeq" id="WP_178978241.1">
    <property type="nucleotide sequence ID" value="NZ_JABXYR010000001.1"/>
</dbReference>
<dbReference type="InterPro" id="IPR006195">
    <property type="entry name" value="aa-tRNA-synth_II"/>
</dbReference>
<keyword evidence="6 7" id="KW-0030">Aminoacyl-tRNA synthetase</keyword>
<dbReference type="CDD" id="cd00776">
    <property type="entry name" value="AsxRS_core"/>
    <property type="match status" value="1"/>
</dbReference>
<evidence type="ECO:0000256" key="7">
    <source>
        <dbReference type="HAMAP-Rule" id="MF_00534"/>
    </source>
</evidence>
<feature type="domain" description="Aminoacyl-transfer RNA synthetases class-II family profile" evidence="8">
    <location>
        <begin position="136"/>
        <end position="454"/>
    </location>
</feature>
<evidence type="ECO:0000313" key="10">
    <source>
        <dbReference type="Proteomes" id="UP000526307"/>
    </source>
</evidence>
<evidence type="ECO:0000259" key="8">
    <source>
        <dbReference type="PROSITE" id="PS50862"/>
    </source>
</evidence>
<reference evidence="9 10" key="1">
    <citation type="submission" date="2020-06" db="EMBL/GenBank/DDBJ databases">
        <title>Mogibacterium timidum strain W9173 genomic sequence.</title>
        <authorList>
            <person name="Wade W.G."/>
            <person name="Johnston C.D."/>
            <person name="Chen T."/>
            <person name="Dewhirst F.E."/>
        </authorList>
    </citation>
    <scope>NUCLEOTIDE SEQUENCE [LARGE SCALE GENOMIC DNA]</scope>
    <source>
        <strain evidence="9 10">W9173</strain>
    </source>
</reference>
<accession>A0A7Y8VQW8</accession>
<dbReference type="EMBL" id="JABXYR010000001">
    <property type="protein sequence ID" value="NWO23009.1"/>
    <property type="molecule type" value="Genomic_DNA"/>
</dbReference>
<comment type="subcellular location">
    <subcellularLocation>
        <location evidence="7">Cytoplasm</location>
    </subcellularLocation>
</comment>
<keyword evidence="10" id="KW-1185">Reference proteome</keyword>
<dbReference type="FunFam" id="3.30.930.10:FF:000016">
    <property type="entry name" value="Asparagine--tRNA ligase"/>
    <property type="match status" value="1"/>
</dbReference>
<dbReference type="CDD" id="cd04318">
    <property type="entry name" value="EcAsnRS_like_N"/>
    <property type="match status" value="1"/>
</dbReference>
<dbReference type="Gene3D" id="3.30.930.10">
    <property type="entry name" value="Bira Bifunctional Protein, Domain 2"/>
    <property type="match status" value="1"/>
</dbReference>
<dbReference type="EC" id="6.1.1.22" evidence="7"/>
<comment type="subunit">
    <text evidence="7">Homodimer.</text>
</comment>
<dbReference type="Gene3D" id="2.40.50.140">
    <property type="entry name" value="Nucleic acid-binding proteins"/>
    <property type="match status" value="1"/>
</dbReference>
<comment type="catalytic activity">
    <reaction evidence="7">
        <text>tRNA(Asn) + L-asparagine + ATP = L-asparaginyl-tRNA(Asn) + AMP + diphosphate + H(+)</text>
        <dbReference type="Rhea" id="RHEA:11180"/>
        <dbReference type="Rhea" id="RHEA-COMP:9659"/>
        <dbReference type="Rhea" id="RHEA-COMP:9674"/>
        <dbReference type="ChEBI" id="CHEBI:15378"/>
        <dbReference type="ChEBI" id="CHEBI:30616"/>
        <dbReference type="ChEBI" id="CHEBI:33019"/>
        <dbReference type="ChEBI" id="CHEBI:58048"/>
        <dbReference type="ChEBI" id="CHEBI:78442"/>
        <dbReference type="ChEBI" id="CHEBI:78515"/>
        <dbReference type="ChEBI" id="CHEBI:456215"/>
        <dbReference type="EC" id="6.1.1.22"/>
    </reaction>
</comment>
<dbReference type="AlphaFoldDB" id="A0A7Y8VQW8"/>
<dbReference type="SUPFAM" id="SSF55681">
    <property type="entry name" value="Class II aaRS and biotin synthetases"/>
    <property type="match status" value="1"/>
</dbReference>
<dbReference type="SUPFAM" id="SSF50249">
    <property type="entry name" value="Nucleic acid-binding proteins"/>
    <property type="match status" value="1"/>
</dbReference>
<name>A0A7Y8VQW8_9FIRM</name>
<evidence type="ECO:0000256" key="1">
    <source>
        <dbReference type="ARBA" id="ARBA00008226"/>
    </source>
</evidence>
<keyword evidence="3 7" id="KW-0547">Nucleotide-binding</keyword>
<evidence type="ECO:0000256" key="6">
    <source>
        <dbReference type="ARBA" id="ARBA00023146"/>
    </source>
</evidence>
<dbReference type="Pfam" id="PF00152">
    <property type="entry name" value="tRNA-synt_2"/>
    <property type="match status" value="1"/>
</dbReference>
<dbReference type="GO" id="GO:0006421">
    <property type="term" value="P:asparaginyl-tRNA aminoacylation"/>
    <property type="evidence" value="ECO:0007669"/>
    <property type="project" value="UniProtKB-UniRule"/>
</dbReference>
<organism evidence="9 10">
    <name type="scientific">Mogibacterium timidum</name>
    <dbReference type="NCBI Taxonomy" id="35519"/>
    <lineage>
        <taxon>Bacteria</taxon>
        <taxon>Bacillati</taxon>
        <taxon>Bacillota</taxon>
        <taxon>Clostridia</taxon>
        <taxon>Peptostreptococcales</taxon>
        <taxon>Anaerovoracaceae</taxon>
        <taxon>Mogibacterium</taxon>
    </lineage>
</organism>
<keyword evidence="5 7" id="KW-0648">Protein biosynthesis</keyword>
<dbReference type="GO" id="GO:0005524">
    <property type="term" value="F:ATP binding"/>
    <property type="evidence" value="ECO:0007669"/>
    <property type="project" value="UniProtKB-UniRule"/>
</dbReference>
<protein>
    <recommendedName>
        <fullName evidence="7">Asparagine--tRNA ligase</fullName>
        <ecNumber evidence="7">6.1.1.22</ecNumber>
    </recommendedName>
    <alternativeName>
        <fullName evidence="7">Asparaginyl-tRNA synthetase</fullName>
        <shortName evidence="7">AsnRS</shortName>
    </alternativeName>
</protein>
<dbReference type="InterPro" id="IPR004364">
    <property type="entry name" value="Aa-tRNA-synt_II"/>
</dbReference>
<dbReference type="InterPro" id="IPR012340">
    <property type="entry name" value="NA-bd_OB-fold"/>
</dbReference>
<dbReference type="Proteomes" id="UP000526307">
    <property type="component" value="Unassembled WGS sequence"/>
</dbReference>
<keyword evidence="4 7" id="KW-0067">ATP-binding</keyword>
<evidence type="ECO:0000256" key="2">
    <source>
        <dbReference type="ARBA" id="ARBA00022598"/>
    </source>
</evidence>
<keyword evidence="2 7" id="KW-0436">Ligase</keyword>
<dbReference type="NCBIfam" id="TIGR00457">
    <property type="entry name" value="asnS"/>
    <property type="match status" value="1"/>
</dbReference>
<keyword evidence="7" id="KW-0963">Cytoplasm</keyword>
<evidence type="ECO:0000313" key="9">
    <source>
        <dbReference type="EMBL" id="NWO23009.1"/>
    </source>
</evidence>
<dbReference type="PROSITE" id="PS50862">
    <property type="entry name" value="AA_TRNA_LIGASE_II"/>
    <property type="match status" value="1"/>
</dbReference>
<dbReference type="InterPro" id="IPR045864">
    <property type="entry name" value="aa-tRNA-synth_II/BPL/LPL"/>
</dbReference>
<dbReference type="NCBIfam" id="NF003037">
    <property type="entry name" value="PRK03932.1"/>
    <property type="match status" value="1"/>
</dbReference>
<dbReference type="PANTHER" id="PTHR22594">
    <property type="entry name" value="ASPARTYL/LYSYL-TRNA SYNTHETASE"/>
    <property type="match status" value="1"/>
</dbReference>
<dbReference type="HAMAP" id="MF_00534">
    <property type="entry name" value="Asn_tRNA_synth"/>
    <property type="match status" value="1"/>
</dbReference>
<dbReference type="GO" id="GO:0016740">
    <property type="term" value="F:transferase activity"/>
    <property type="evidence" value="ECO:0007669"/>
    <property type="project" value="UniProtKB-ARBA"/>
</dbReference>
<comment type="caution">
    <text evidence="9">The sequence shown here is derived from an EMBL/GenBank/DDBJ whole genome shotgun (WGS) entry which is preliminary data.</text>
</comment>
<dbReference type="GO" id="GO:0004816">
    <property type="term" value="F:asparagine-tRNA ligase activity"/>
    <property type="evidence" value="ECO:0007669"/>
    <property type="project" value="UniProtKB-UniRule"/>
</dbReference>
<dbReference type="PRINTS" id="PR01042">
    <property type="entry name" value="TRNASYNTHASP"/>
</dbReference>
<dbReference type="InterPro" id="IPR002312">
    <property type="entry name" value="Asp/Asn-tRNA-synth_IIb"/>
</dbReference>
<dbReference type="PANTHER" id="PTHR22594:SF34">
    <property type="entry name" value="ASPARAGINE--TRNA LIGASE, MITOCHONDRIAL-RELATED"/>
    <property type="match status" value="1"/>
</dbReference>
<dbReference type="GO" id="GO:0005737">
    <property type="term" value="C:cytoplasm"/>
    <property type="evidence" value="ECO:0007669"/>
    <property type="project" value="UniProtKB-SubCell"/>
</dbReference>
<comment type="similarity">
    <text evidence="1 7">Belongs to the class-II aminoacyl-tRNA synthetase family.</text>
</comment>
<dbReference type="GO" id="GO:0140096">
    <property type="term" value="F:catalytic activity, acting on a protein"/>
    <property type="evidence" value="ECO:0007669"/>
    <property type="project" value="UniProtKB-ARBA"/>
</dbReference>
<gene>
    <name evidence="7 9" type="primary">asnS</name>
    <name evidence="9" type="ORF">HW270_02800</name>
</gene>
<evidence type="ECO:0000256" key="5">
    <source>
        <dbReference type="ARBA" id="ARBA00022917"/>
    </source>
</evidence>
<dbReference type="InterPro" id="IPR004522">
    <property type="entry name" value="Asn-tRNA-ligase"/>
</dbReference>
<proteinExistence type="inferred from homology"/>
<evidence type="ECO:0000256" key="4">
    <source>
        <dbReference type="ARBA" id="ARBA00022840"/>
    </source>
</evidence>